<evidence type="ECO:0000313" key="6">
    <source>
        <dbReference type="EMBL" id="CAB3772657.1"/>
    </source>
</evidence>
<keyword evidence="1" id="KW-0597">Phosphoprotein</keyword>
<dbReference type="GO" id="GO:0016787">
    <property type="term" value="F:hydrolase activity"/>
    <property type="evidence" value="ECO:0007669"/>
    <property type="project" value="UniProtKB-KW"/>
</dbReference>
<dbReference type="GO" id="GO:0110001">
    <property type="term" value="C:toxin-antitoxin complex"/>
    <property type="evidence" value="ECO:0007669"/>
    <property type="project" value="InterPro"/>
</dbReference>
<keyword evidence="7" id="KW-1185">Reference proteome</keyword>
<evidence type="ECO:0000256" key="4">
    <source>
        <dbReference type="ARBA" id="ARBA00022741"/>
    </source>
</evidence>
<dbReference type="PANTHER" id="PTHR34139">
    <property type="entry name" value="UPF0331 PROTEIN MJ0127"/>
    <property type="match status" value="1"/>
</dbReference>
<keyword evidence="3" id="KW-0540">Nuclease</keyword>
<sequence length="137" mass="16093">MSNKEPRLPEYLGHIIEAIDRIESYIGNMPEEDFKKNQLLIDAVIRNIEVVGEASNRIYKHHRAFHEAHPEVEWRGSYEMRNVVAHDYFKVDLDVVWEAVKNYLPAMKRAVRVLLLDFNDGEEDNQAERPAVPRPRI</sequence>
<organism evidence="6 7">
    <name type="scientific">Paraburkholderia humisilvae</name>
    <dbReference type="NCBI Taxonomy" id="627669"/>
    <lineage>
        <taxon>Bacteria</taxon>
        <taxon>Pseudomonadati</taxon>
        <taxon>Pseudomonadota</taxon>
        <taxon>Betaproteobacteria</taxon>
        <taxon>Burkholderiales</taxon>
        <taxon>Burkholderiaceae</taxon>
        <taxon>Paraburkholderia</taxon>
    </lineage>
</organism>
<reference evidence="6 7" key="1">
    <citation type="submission" date="2020-04" db="EMBL/GenBank/DDBJ databases">
        <authorList>
            <person name="De Canck E."/>
        </authorList>
    </citation>
    <scope>NUCLEOTIDE SEQUENCE [LARGE SCALE GENOMIC DNA]</scope>
    <source>
        <strain evidence="6 7">LMG 29542</strain>
    </source>
</reference>
<keyword evidence="4" id="KW-0547">Nucleotide-binding</keyword>
<gene>
    <name evidence="6" type="ORF">LMG29542_06937</name>
</gene>
<dbReference type="GO" id="GO:0000166">
    <property type="term" value="F:nucleotide binding"/>
    <property type="evidence" value="ECO:0007669"/>
    <property type="project" value="UniProtKB-KW"/>
</dbReference>
<evidence type="ECO:0000256" key="3">
    <source>
        <dbReference type="ARBA" id="ARBA00022722"/>
    </source>
</evidence>
<evidence type="ECO:0008006" key="8">
    <source>
        <dbReference type="Google" id="ProtNLM"/>
    </source>
</evidence>
<dbReference type="Proteomes" id="UP000494363">
    <property type="component" value="Unassembled WGS sequence"/>
</dbReference>
<accession>A0A6J5F502</accession>
<dbReference type="EMBL" id="CADIKH010000061">
    <property type="protein sequence ID" value="CAB3772657.1"/>
    <property type="molecule type" value="Genomic_DNA"/>
</dbReference>
<evidence type="ECO:0000313" key="7">
    <source>
        <dbReference type="Proteomes" id="UP000494363"/>
    </source>
</evidence>
<dbReference type="PANTHER" id="PTHR34139:SF1">
    <property type="entry name" value="RNASE MJ1380-RELATED"/>
    <property type="match status" value="1"/>
</dbReference>
<dbReference type="Pfam" id="PF01934">
    <property type="entry name" value="HepT-like"/>
    <property type="match status" value="1"/>
</dbReference>
<dbReference type="GO" id="GO:0004540">
    <property type="term" value="F:RNA nuclease activity"/>
    <property type="evidence" value="ECO:0007669"/>
    <property type="project" value="InterPro"/>
</dbReference>
<dbReference type="InterPro" id="IPR051813">
    <property type="entry name" value="HepT_RNase_toxin"/>
</dbReference>
<dbReference type="InterPro" id="IPR008201">
    <property type="entry name" value="HepT-like"/>
</dbReference>
<evidence type="ECO:0000256" key="5">
    <source>
        <dbReference type="ARBA" id="ARBA00022801"/>
    </source>
</evidence>
<evidence type="ECO:0000256" key="2">
    <source>
        <dbReference type="ARBA" id="ARBA00022649"/>
    </source>
</evidence>
<name>A0A6J5F502_9BURK</name>
<protein>
    <recommendedName>
        <fullName evidence="8">DUF86 domain-containing protein</fullName>
    </recommendedName>
</protein>
<dbReference type="AlphaFoldDB" id="A0A6J5F502"/>
<dbReference type="SUPFAM" id="SSF81593">
    <property type="entry name" value="Nucleotidyltransferase substrate binding subunit/domain"/>
    <property type="match status" value="1"/>
</dbReference>
<dbReference type="RefSeq" id="WP_175232301.1">
    <property type="nucleotide sequence ID" value="NZ_CADIKH010000061.1"/>
</dbReference>
<keyword evidence="5" id="KW-0378">Hydrolase</keyword>
<evidence type="ECO:0000256" key="1">
    <source>
        <dbReference type="ARBA" id="ARBA00022553"/>
    </source>
</evidence>
<keyword evidence="2" id="KW-1277">Toxin-antitoxin system</keyword>
<proteinExistence type="predicted"/>